<feature type="active site" description="Proton donor" evidence="6">
    <location>
        <position position="120"/>
    </location>
</feature>
<dbReference type="PRINTS" id="PR00719">
    <property type="entry name" value="LMWPTPASE"/>
</dbReference>
<evidence type="ECO:0000313" key="9">
    <source>
        <dbReference type="Proteomes" id="UP000469950"/>
    </source>
</evidence>
<dbReference type="PANTHER" id="PTHR11717:SF31">
    <property type="entry name" value="LOW MOLECULAR WEIGHT PROTEIN-TYROSINE-PHOSPHATASE ETP-RELATED"/>
    <property type="match status" value="1"/>
</dbReference>
<evidence type="ECO:0000256" key="1">
    <source>
        <dbReference type="ARBA" id="ARBA00011063"/>
    </source>
</evidence>
<evidence type="ECO:0000256" key="6">
    <source>
        <dbReference type="PIRSR" id="PIRSR617867-1"/>
    </source>
</evidence>
<comment type="caution">
    <text evidence="8">The sequence shown here is derived from an EMBL/GenBank/DDBJ whole genome shotgun (WGS) entry which is preliminary data.</text>
</comment>
<dbReference type="InterPro" id="IPR050438">
    <property type="entry name" value="LMW_PTPase"/>
</dbReference>
<dbReference type="InterPro" id="IPR023485">
    <property type="entry name" value="Ptyr_pPase"/>
</dbReference>
<evidence type="ECO:0000256" key="2">
    <source>
        <dbReference type="ARBA" id="ARBA00013064"/>
    </source>
</evidence>
<dbReference type="CDD" id="cd16343">
    <property type="entry name" value="LMWPTP"/>
    <property type="match status" value="1"/>
</dbReference>
<organism evidence="8 9">
    <name type="scientific">Marinobacter nauticus</name>
    <name type="common">Marinobacter hydrocarbonoclasticus</name>
    <name type="synonym">Marinobacter aquaeolei</name>
    <dbReference type="NCBI Taxonomy" id="2743"/>
    <lineage>
        <taxon>Bacteria</taxon>
        <taxon>Pseudomonadati</taxon>
        <taxon>Pseudomonadota</taxon>
        <taxon>Gammaproteobacteria</taxon>
        <taxon>Pseudomonadales</taxon>
        <taxon>Marinobacteraceae</taxon>
        <taxon>Marinobacter</taxon>
    </lineage>
</organism>
<feature type="active site" evidence="6">
    <location>
        <position position="17"/>
    </location>
</feature>
<feature type="domain" description="Phosphotyrosine protein phosphatase I" evidence="7">
    <location>
        <begin position="5"/>
        <end position="146"/>
    </location>
</feature>
<dbReference type="AlphaFoldDB" id="A0A833JQ81"/>
<evidence type="ECO:0000313" key="8">
    <source>
        <dbReference type="EMBL" id="KAE8544185.1"/>
    </source>
</evidence>
<dbReference type="InterPro" id="IPR036196">
    <property type="entry name" value="Ptyr_pPase_sf"/>
</dbReference>
<proteinExistence type="inferred from homology"/>
<dbReference type="EMBL" id="WBMP01000020">
    <property type="protein sequence ID" value="KAE8544185.1"/>
    <property type="molecule type" value="Genomic_DNA"/>
</dbReference>
<evidence type="ECO:0000256" key="3">
    <source>
        <dbReference type="ARBA" id="ARBA00022801"/>
    </source>
</evidence>
<gene>
    <name evidence="8" type="ORF">F6453_3442</name>
</gene>
<dbReference type="Gene3D" id="3.40.50.2300">
    <property type="match status" value="1"/>
</dbReference>
<sequence length="149" mass="16828">MAMFNRILVVCVGNICRSPMGEYLLRQKLTHRPEITVESAGISALVDKPADSMALTLLEENGVNAGEHRARQATETLLGQADLILAMEEGHLRQLHKMAPQVRGKTFLMGKWIGDREVPDPYKQQRPAFEHAYKLIDQATDAWLKYLDK</sequence>
<protein>
    <recommendedName>
        <fullName evidence="2">protein-tyrosine-phosphatase</fullName>
        <ecNumber evidence="2">3.1.3.48</ecNumber>
    </recommendedName>
</protein>
<evidence type="ECO:0000259" key="7">
    <source>
        <dbReference type="SMART" id="SM00226"/>
    </source>
</evidence>
<dbReference type="SMART" id="SM00226">
    <property type="entry name" value="LMWPc"/>
    <property type="match status" value="1"/>
</dbReference>
<evidence type="ECO:0000256" key="4">
    <source>
        <dbReference type="ARBA" id="ARBA00022912"/>
    </source>
</evidence>
<comment type="similarity">
    <text evidence="1">Belongs to the low molecular weight phosphotyrosine protein phosphatase family.</text>
</comment>
<dbReference type="GO" id="GO:0004725">
    <property type="term" value="F:protein tyrosine phosphatase activity"/>
    <property type="evidence" value="ECO:0007669"/>
    <property type="project" value="UniProtKB-EC"/>
</dbReference>
<dbReference type="SUPFAM" id="SSF52788">
    <property type="entry name" value="Phosphotyrosine protein phosphatases I"/>
    <property type="match status" value="1"/>
</dbReference>
<evidence type="ECO:0000256" key="5">
    <source>
        <dbReference type="ARBA" id="ARBA00051722"/>
    </source>
</evidence>
<accession>A0A833JQ81</accession>
<dbReference type="Pfam" id="PF01451">
    <property type="entry name" value="LMWPc"/>
    <property type="match status" value="1"/>
</dbReference>
<feature type="active site" description="Nucleophile" evidence="6">
    <location>
        <position position="11"/>
    </location>
</feature>
<dbReference type="InterPro" id="IPR017867">
    <property type="entry name" value="Tyr_phospatase_low_mol_wt"/>
</dbReference>
<dbReference type="EC" id="3.1.3.48" evidence="2"/>
<comment type="catalytic activity">
    <reaction evidence="5">
        <text>O-phospho-L-tyrosyl-[protein] + H2O = L-tyrosyl-[protein] + phosphate</text>
        <dbReference type="Rhea" id="RHEA:10684"/>
        <dbReference type="Rhea" id="RHEA-COMP:10136"/>
        <dbReference type="Rhea" id="RHEA-COMP:20101"/>
        <dbReference type="ChEBI" id="CHEBI:15377"/>
        <dbReference type="ChEBI" id="CHEBI:43474"/>
        <dbReference type="ChEBI" id="CHEBI:46858"/>
        <dbReference type="ChEBI" id="CHEBI:61978"/>
        <dbReference type="EC" id="3.1.3.48"/>
    </reaction>
</comment>
<keyword evidence="3 8" id="KW-0378">Hydrolase</keyword>
<name>A0A833JQ81_MARNT</name>
<dbReference type="Proteomes" id="UP000469950">
    <property type="component" value="Unassembled WGS sequence"/>
</dbReference>
<dbReference type="PANTHER" id="PTHR11717">
    <property type="entry name" value="LOW MOLECULAR WEIGHT PROTEIN TYROSINE PHOSPHATASE"/>
    <property type="match status" value="1"/>
</dbReference>
<keyword evidence="4" id="KW-0904">Protein phosphatase</keyword>
<reference evidence="8 9" key="1">
    <citation type="submission" date="2019-10" db="EMBL/GenBank/DDBJ databases">
        <title>Draft genome sequence of Marinobacter hydrocarbonoclasticus NCT7M from the microbiome of the marine copepod.</title>
        <authorList>
            <person name="Nuttall R."/>
            <person name="Sharma G."/>
            <person name="Moisander P."/>
        </authorList>
    </citation>
    <scope>NUCLEOTIDE SEQUENCE [LARGE SCALE GENOMIC DNA]</scope>
    <source>
        <strain evidence="8 9">NCT7M</strain>
    </source>
</reference>